<dbReference type="SUPFAM" id="SSF56925">
    <property type="entry name" value="OMPA-like"/>
    <property type="match status" value="1"/>
</dbReference>
<feature type="signal peptide" evidence="2">
    <location>
        <begin position="1"/>
        <end position="20"/>
    </location>
</feature>
<keyword evidence="1 2" id="KW-0732">Signal</keyword>
<proteinExistence type="predicted"/>
<name>A0ABT7QZC8_9BACT</name>
<reference evidence="4" key="1">
    <citation type="submission" date="2023-01" db="EMBL/GenBank/DDBJ databases">
        <title>Sulfurovum sp. zt1-1 genome assembly.</title>
        <authorList>
            <person name="Wang J."/>
        </authorList>
    </citation>
    <scope>NUCLEOTIDE SEQUENCE</scope>
    <source>
        <strain evidence="4">Zt1-1</strain>
    </source>
</reference>
<accession>A0ABT7QZC8</accession>
<evidence type="ECO:0000259" key="3">
    <source>
        <dbReference type="Pfam" id="PF13505"/>
    </source>
</evidence>
<dbReference type="Gene3D" id="2.40.160.20">
    <property type="match status" value="1"/>
</dbReference>
<evidence type="ECO:0000313" key="4">
    <source>
        <dbReference type="EMBL" id="MDM5271596.1"/>
    </source>
</evidence>
<comment type="caution">
    <text evidence="4">The sequence shown here is derived from an EMBL/GenBank/DDBJ whole genome shotgun (WGS) entry which is preliminary data.</text>
</comment>
<sequence>MKKITLSLVLLSTISTFSIAGGNIQPVESIVEEVEESPAGNFYVGAGYSHLNMNIEGSQMLNSVFHPPVLGETDITGHSLLLLAGYNFNQFLALEGRYSFSMGNLDVENDAGDSELDADMSNLALYLKPMYPIGSLTLYALLGYGQVTLDDGTEYSENGFQWGVGATYDVYENIGLFIDYTRLYDDKGFDNTWIDQDVVVDAINIGVTYKF</sequence>
<dbReference type="InterPro" id="IPR027385">
    <property type="entry name" value="Beta-barrel_OMP"/>
</dbReference>
<evidence type="ECO:0000256" key="2">
    <source>
        <dbReference type="SAM" id="SignalP"/>
    </source>
</evidence>
<dbReference type="Pfam" id="PF13505">
    <property type="entry name" value="OMP_b-brl"/>
    <property type="match status" value="1"/>
</dbReference>
<keyword evidence="5" id="KW-1185">Reference proteome</keyword>
<feature type="chain" id="PRO_5046076822" evidence="2">
    <location>
        <begin position="21"/>
        <end position="211"/>
    </location>
</feature>
<gene>
    <name evidence="4" type="ORF">PGH07_05365</name>
</gene>
<dbReference type="EMBL" id="JAQIBD010000002">
    <property type="protein sequence ID" value="MDM5271596.1"/>
    <property type="molecule type" value="Genomic_DNA"/>
</dbReference>
<organism evidence="4 5">
    <name type="scientific">Sulfurovum zhangzhouensis</name>
    <dbReference type="NCBI Taxonomy" id="3019067"/>
    <lineage>
        <taxon>Bacteria</taxon>
        <taxon>Pseudomonadati</taxon>
        <taxon>Campylobacterota</taxon>
        <taxon>Epsilonproteobacteria</taxon>
        <taxon>Campylobacterales</taxon>
        <taxon>Sulfurovaceae</taxon>
        <taxon>Sulfurovum</taxon>
    </lineage>
</organism>
<evidence type="ECO:0000313" key="5">
    <source>
        <dbReference type="Proteomes" id="UP001169069"/>
    </source>
</evidence>
<evidence type="ECO:0000256" key="1">
    <source>
        <dbReference type="ARBA" id="ARBA00022729"/>
    </source>
</evidence>
<feature type="domain" description="Outer membrane protein beta-barrel" evidence="3">
    <location>
        <begin position="36"/>
        <end position="211"/>
    </location>
</feature>
<dbReference type="InterPro" id="IPR011250">
    <property type="entry name" value="OMP/PagP_B-barrel"/>
</dbReference>
<dbReference type="Proteomes" id="UP001169069">
    <property type="component" value="Unassembled WGS sequence"/>
</dbReference>
<protein>
    <submittedName>
        <fullName evidence="4">Porin family protein</fullName>
    </submittedName>
</protein>
<dbReference type="RefSeq" id="WP_289413195.1">
    <property type="nucleotide sequence ID" value="NZ_JAQIBD010000002.1"/>
</dbReference>